<organism evidence="2 3">
    <name type="scientific">Amycolatopsis rhizosphaerae</name>
    <dbReference type="NCBI Taxonomy" id="2053003"/>
    <lineage>
        <taxon>Bacteria</taxon>
        <taxon>Bacillati</taxon>
        <taxon>Actinomycetota</taxon>
        <taxon>Actinomycetes</taxon>
        <taxon>Pseudonocardiales</taxon>
        <taxon>Pseudonocardiaceae</taxon>
        <taxon>Amycolatopsis</taxon>
    </lineage>
</organism>
<dbReference type="AlphaFoldDB" id="A0A558C5H8"/>
<feature type="region of interest" description="Disordered" evidence="1">
    <location>
        <begin position="1"/>
        <end position="27"/>
    </location>
</feature>
<evidence type="ECO:0000313" key="3">
    <source>
        <dbReference type="Proteomes" id="UP000320011"/>
    </source>
</evidence>
<reference evidence="2 3" key="1">
    <citation type="submission" date="2019-07" db="EMBL/GenBank/DDBJ databases">
        <authorList>
            <person name="Duangmal K."/>
            <person name="Teo W.F.A."/>
        </authorList>
    </citation>
    <scope>NUCLEOTIDE SEQUENCE [LARGE SCALE GENOMIC DNA]</scope>
    <source>
        <strain evidence="2 3">TBRC 6029</strain>
    </source>
</reference>
<dbReference type="EMBL" id="VJWX01000236">
    <property type="protein sequence ID" value="TVT44034.1"/>
    <property type="molecule type" value="Genomic_DNA"/>
</dbReference>
<gene>
    <name evidence="2" type="ORF">FNH05_21870</name>
</gene>
<name>A0A558C5H8_9PSEU</name>
<reference evidence="2 3" key="2">
    <citation type="submission" date="2019-08" db="EMBL/GenBank/DDBJ databases">
        <title>Amycolatopsis acidicola sp. nov., isolated from peat swamp forest soil.</title>
        <authorList>
            <person name="Srisuk N."/>
        </authorList>
    </citation>
    <scope>NUCLEOTIDE SEQUENCE [LARGE SCALE GENOMIC DNA]</scope>
    <source>
        <strain evidence="2 3">TBRC 6029</strain>
    </source>
</reference>
<evidence type="ECO:0000256" key="1">
    <source>
        <dbReference type="SAM" id="MobiDB-lite"/>
    </source>
</evidence>
<evidence type="ECO:0000313" key="2">
    <source>
        <dbReference type="EMBL" id="TVT44034.1"/>
    </source>
</evidence>
<keyword evidence="3" id="KW-1185">Reference proteome</keyword>
<accession>A0A558C5H8</accession>
<sequence length="87" mass="9336">MTAPESVAFQGLDKNTNDKMAPLGTTNLWTFPRNGDQEDLMATPPNTLALAVGQKNALAVIGDADTLRVAFESGRQITLDGRFSGER</sequence>
<comment type="caution">
    <text evidence="2">The sequence shown here is derived from an EMBL/GenBank/DDBJ whole genome shotgun (WGS) entry which is preliminary data.</text>
</comment>
<dbReference type="Proteomes" id="UP000320011">
    <property type="component" value="Unassembled WGS sequence"/>
</dbReference>
<protein>
    <submittedName>
        <fullName evidence="2">Uncharacterized protein</fullName>
    </submittedName>
</protein>
<feature type="non-terminal residue" evidence="2">
    <location>
        <position position="87"/>
    </location>
</feature>
<proteinExistence type="predicted"/>